<name>A0A239MJR9_9ACTN</name>
<sequence length="89" mass="9738">MEALGVPNLHFHDLRHTGNQLAADMGVSTKNLMARTGHDNERAALRYQHRSAKGDRMIRDGRDALVREDHDQGDEEDGGGAHGTLVPVA</sequence>
<proteinExistence type="predicted"/>
<keyword evidence="1" id="KW-0233">DNA recombination</keyword>
<dbReference type="EMBL" id="FZOR01000028">
    <property type="protein sequence ID" value="SNT42342.1"/>
    <property type="molecule type" value="Genomic_DNA"/>
</dbReference>
<protein>
    <recommendedName>
        <fullName evidence="5">Phage integrase family protein</fullName>
    </recommendedName>
</protein>
<feature type="compositionally biased region" description="Basic and acidic residues" evidence="2">
    <location>
        <begin position="61"/>
        <end position="70"/>
    </location>
</feature>
<accession>A0A239MJR9</accession>
<gene>
    <name evidence="3" type="ORF">SAMN05443665_1028101</name>
</gene>
<evidence type="ECO:0000256" key="2">
    <source>
        <dbReference type="SAM" id="MobiDB-lite"/>
    </source>
</evidence>
<dbReference type="InterPro" id="IPR013762">
    <property type="entry name" value="Integrase-like_cat_sf"/>
</dbReference>
<dbReference type="Proteomes" id="UP000198318">
    <property type="component" value="Unassembled WGS sequence"/>
</dbReference>
<evidence type="ECO:0000313" key="4">
    <source>
        <dbReference type="Proteomes" id="UP000198318"/>
    </source>
</evidence>
<dbReference type="Gene3D" id="1.10.443.10">
    <property type="entry name" value="Intergrase catalytic core"/>
    <property type="match status" value="1"/>
</dbReference>
<dbReference type="AlphaFoldDB" id="A0A239MJR9"/>
<dbReference type="SUPFAM" id="SSF56349">
    <property type="entry name" value="DNA breaking-rejoining enzymes"/>
    <property type="match status" value="1"/>
</dbReference>
<dbReference type="InterPro" id="IPR011010">
    <property type="entry name" value="DNA_brk_join_enz"/>
</dbReference>
<dbReference type="GO" id="GO:0006310">
    <property type="term" value="P:DNA recombination"/>
    <property type="evidence" value="ECO:0007669"/>
    <property type="project" value="UniProtKB-KW"/>
</dbReference>
<evidence type="ECO:0008006" key="5">
    <source>
        <dbReference type="Google" id="ProtNLM"/>
    </source>
</evidence>
<dbReference type="GO" id="GO:0015074">
    <property type="term" value="P:DNA integration"/>
    <property type="evidence" value="ECO:0007669"/>
    <property type="project" value="InterPro"/>
</dbReference>
<organism evidence="3 4">
    <name type="scientific">Actinomadura meyerae</name>
    <dbReference type="NCBI Taxonomy" id="240840"/>
    <lineage>
        <taxon>Bacteria</taxon>
        <taxon>Bacillati</taxon>
        <taxon>Actinomycetota</taxon>
        <taxon>Actinomycetes</taxon>
        <taxon>Streptosporangiales</taxon>
        <taxon>Thermomonosporaceae</taxon>
        <taxon>Actinomadura</taxon>
    </lineage>
</organism>
<feature type="region of interest" description="Disordered" evidence="2">
    <location>
        <begin position="61"/>
        <end position="89"/>
    </location>
</feature>
<dbReference type="GO" id="GO:0003677">
    <property type="term" value="F:DNA binding"/>
    <property type="evidence" value="ECO:0007669"/>
    <property type="project" value="InterPro"/>
</dbReference>
<reference evidence="3 4" key="1">
    <citation type="submission" date="2017-06" db="EMBL/GenBank/DDBJ databases">
        <authorList>
            <person name="Kim H.J."/>
            <person name="Triplett B.A."/>
        </authorList>
    </citation>
    <scope>NUCLEOTIDE SEQUENCE [LARGE SCALE GENOMIC DNA]</scope>
    <source>
        <strain evidence="3 4">DSM 44715</strain>
    </source>
</reference>
<evidence type="ECO:0000256" key="1">
    <source>
        <dbReference type="ARBA" id="ARBA00023172"/>
    </source>
</evidence>
<evidence type="ECO:0000313" key="3">
    <source>
        <dbReference type="EMBL" id="SNT42342.1"/>
    </source>
</evidence>
<keyword evidence="4" id="KW-1185">Reference proteome</keyword>